<sequence>MSETIYVIVIKINLGKVSSPFVLNCIGKRQISIGLSQNIYFIIAENPYNVSSEFVEIIYNLPFGYASKYFFSTIEISNLKEWNFNDPKSKKS</sequence>
<dbReference type="Proteomes" id="UP000238825">
    <property type="component" value="Chromosome"/>
</dbReference>
<gene>
    <name evidence="1" type="ORF">LS41612_03455</name>
</gene>
<evidence type="ECO:0000313" key="1">
    <source>
        <dbReference type="EMBL" id="AVK95403.1"/>
    </source>
</evidence>
<reference evidence="1 2" key="1">
    <citation type="submission" date="2017-03" db="EMBL/GenBank/DDBJ databases">
        <title>The whole genome sequencing and assembly of Lysinibacillus sphaericus DSM 28T strain.</title>
        <authorList>
            <person name="Lee Y.-J."/>
            <person name="Yi H."/>
            <person name="Bahn Y.-S."/>
            <person name="Kim J.F."/>
            <person name="Lee D.-W."/>
        </authorList>
    </citation>
    <scope>NUCLEOTIDE SEQUENCE [LARGE SCALE GENOMIC DNA]</scope>
    <source>
        <strain evidence="1 2">DSM 28</strain>
    </source>
</reference>
<protein>
    <submittedName>
        <fullName evidence="1">Uncharacterized protein</fullName>
    </submittedName>
</protein>
<dbReference type="EMBL" id="CP019980">
    <property type="protein sequence ID" value="AVK95403.1"/>
    <property type="molecule type" value="Genomic_DNA"/>
</dbReference>
<evidence type="ECO:0000313" key="2">
    <source>
        <dbReference type="Proteomes" id="UP000238825"/>
    </source>
</evidence>
<name>A0A2S0JW80_LYSSH</name>
<organism evidence="1 2">
    <name type="scientific">Lysinibacillus sphaericus</name>
    <name type="common">Bacillus sphaericus</name>
    <dbReference type="NCBI Taxonomy" id="1421"/>
    <lineage>
        <taxon>Bacteria</taxon>
        <taxon>Bacillati</taxon>
        <taxon>Bacillota</taxon>
        <taxon>Bacilli</taxon>
        <taxon>Bacillales</taxon>
        <taxon>Bacillaceae</taxon>
        <taxon>Lysinibacillus</taxon>
    </lineage>
</organism>
<dbReference type="AlphaFoldDB" id="A0A2S0JW80"/>
<proteinExistence type="predicted"/>
<accession>A0A2S0JW80</accession>